<dbReference type="PROSITE" id="PS01068">
    <property type="entry name" value="OMPA_1"/>
    <property type="match status" value="1"/>
</dbReference>
<dbReference type="PANTHER" id="PTHR30329:SF21">
    <property type="entry name" value="LIPOPROTEIN YIAD-RELATED"/>
    <property type="match status" value="1"/>
</dbReference>
<dbReference type="Proteomes" id="UP000318801">
    <property type="component" value="Unassembled WGS sequence"/>
</dbReference>
<dbReference type="PANTHER" id="PTHR30329">
    <property type="entry name" value="STATOR ELEMENT OF FLAGELLAR MOTOR COMPLEX"/>
    <property type="match status" value="1"/>
</dbReference>
<evidence type="ECO:0000256" key="4">
    <source>
        <dbReference type="PROSITE-ProRule" id="PRU00473"/>
    </source>
</evidence>
<accession>A0A506U4Y4</accession>
<dbReference type="Pfam" id="PF00691">
    <property type="entry name" value="OmpA"/>
    <property type="match status" value="1"/>
</dbReference>
<dbReference type="RefSeq" id="WP_141150512.1">
    <property type="nucleotide sequence ID" value="NZ_VHLG01000014.1"/>
</dbReference>
<dbReference type="GO" id="GO:0009279">
    <property type="term" value="C:cell outer membrane"/>
    <property type="evidence" value="ECO:0007669"/>
    <property type="project" value="UniProtKB-SubCell"/>
</dbReference>
<dbReference type="PRINTS" id="PR01021">
    <property type="entry name" value="OMPADOMAIN"/>
</dbReference>
<dbReference type="PROSITE" id="PS51257">
    <property type="entry name" value="PROKAR_LIPOPROTEIN"/>
    <property type="match status" value="1"/>
</dbReference>
<evidence type="ECO:0000313" key="6">
    <source>
        <dbReference type="EMBL" id="TPW28015.1"/>
    </source>
</evidence>
<dbReference type="InterPro" id="IPR006665">
    <property type="entry name" value="OmpA-like"/>
</dbReference>
<evidence type="ECO:0000256" key="1">
    <source>
        <dbReference type="ARBA" id="ARBA00004442"/>
    </source>
</evidence>
<evidence type="ECO:0000256" key="2">
    <source>
        <dbReference type="ARBA" id="ARBA00023136"/>
    </source>
</evidence>
<evidence type="ECO:0000313" key="7">
    <source>
        <dbReference type="Proteomes" id="UP000318801"/>
    </source>
</evidence>
<dbReference type="OrthoDB" id="9782229at2"/>
<dbReference type="EMBL" id="VHLG01000014">
    <property type="protein sequence ID" value="TPW28015.1"/>
    <property type="molecule type" value="Genomic_DNA"/>
</dbReference>
<proteinExistence type="predicted"/>
<keyword evidence="7" id="KW-1185">Reference proteome</keyword>
<dbReference type="InterPro" id="IPR006664">
    <property type="entry name" value="OMP_bac"/>
</dbReference>
<dbReference type="InterPro" id="IPR039567">
    <property type="entry name" value="Gly-zipper"/>
</dbReference>
<dbReference type="Pfam" id="PF13488">
    <property type="entry name" value="Gly-zipper_Omp"/>
    <property type="match status" value="1"/>
</dbReference>
<dbReference type="InterPro" id="IPR050330">
    <property type="entry name" value="Bact_OuterMem_StrucFunc"/>
</dbReference>
<evidence type="ECO:0000256" key="3">
    <source>
        <dbReference type="ARBA" id="ARBA00023237"/>
    </source>
</evidence>
<dbReference type="AlphaFoldDB" id="A0A506U4Y4"/>
<comment type="caution">
    <text evidence="6">The sequence shown here is derived from an EMBL/GenBank/DDBJ whole genome shotgun (WGS) entry which is preliminary data.</text>
</comment>
<reference evidence="6 7" key="1">
    <citation type="submission" date="2019-06" db="EMBL/GenBank/DDBJ databases">
        <authorList>
            <person name="Li M."/>
        </authorList>
    </citation>
    <scope>NUCLEOTIDE SEQUENCE [LARGE SCALE GENOMIC DNA]</scope>
    <source>
        <strain evidence="6 7">BGMRC2036</strain>
    </source>
</reference>
<gene>
    <name evidence="6" type="ORF">FJU08_18400</name>
</gene>
<dbReference type="SUPFAM" id="SSF103088">
    <property type="entry name" value="OmpA-like"/>
    <property type="match status" value="1"/>
</dbReference>
<dbReference type="InterPro" id="IPR006690">
    <property type="entry name" value="OMPA-like_CS"/>
</dbReference>
<dbReference type="InterPro" id="IPR036737">
    <property type="entry name" value="OmpA-like_sf"/>
</dbReference>
<comment type="subcellular location">
    <subcellularLocation>
        <location evidence="1">Cell outer membrane</location>
    </subcellularLocation>
</comment>
<dbReference type="PROSITE" id="PS51123">
    <property type="entry name" value="OMPA_2"/>
    <property type="match status" value="1"/>
</dbReference>
<dbReference type="CDD" id="cd07185">
    <property type="entry name" value="OmpA_C-like"/>
    <property type="match status" value="1"/>
</dbReference>
<sequence>MLKKAMIAVLGTAFLAGCTTTDPNTGQTVSNNTGTGLLTGTAIGALAGGLIGGDVKGAVIGGAIGAVAGGGIGAYIDSQEREFRAALAGTGVSIVRNGDQLTLIMPSNITFATDQYQIVPNFYSTLNAVSTVLVKYDRTAINVNGYTDSTGSDAYNMNLSQQRANSVASYLMQSGVSGRRISAMGFGSQYPIASNATPEGRSQNRRVEIQISAVKM</sequence>
<protein>
    <submittedName>
        <fullName evidence="6">OmpA family protein</fullName>
    </submittedName>
</protein>
<feature type="domain" description="OmpA-like" evidence="5">
    <location>
        <begin position="98"/>
        <end position="215"/>
    </location>
</feature>
<dbReference type="Gene3D" id="3.30.1330.60">
    <property type="entry name" value="OmpA-like domain"/>
    <property type="match status" value="1"/>
</dbReference>
<keyword evidence="2 4" id="KW-0472">Membrane</keyword>
<name>A0A506U4Y4_9HYPH</name>
<organism evidence="6 7">
    <name type="scientific">Martelella alba</name>
    <dbReference type="NCBI Taxonomy" id="2590451"/>
    <lineage>
        <taxon>Bacteria</taxon>
        <taxon>Pseudomonadati</taxon>
        <taxon>Pseudomonadota</taxon>
        <taxon>Alphaproteobacteria</taxon>
        <taxon>Hyphomicrobiales</taxon>
        <taxon>Aurantimonadaceae</taxon>
        <taxon>Martelella</taxon>
    </lineage>
</organism>
<keyword evidence="3" id="KW-0998">Cell outer membrane</keyword>
<evidence type="ECO:0000259" key="5">
    <source>
        <dbReference type="PROSITE" id="PS51123"/>
    </source>
</evidence>